<dbReference type="FunFam" id="3.30.200.20:FF:000081">
    <property type="entry name" value="Octicosapeptide/phox/Bem1p domain kinase superfamily protein"/>
    <property type="match status" value="1"/>
</dbReference>
<dbReference type="Pfam" id="PF07714">
    <property type="entry name" value="PK_Tyr_Ser-Thr"/>
    <property type="match status" value="1"/>
</dbReference>
<organism evidence="10 11">
    <name type="scientific">Taxus chinensis</name>
    <name type="common">Chinese yew</name>
    <name type="synonym">Taxus wallichiana var. chinensis</name>
    <dbReference type="NCBI Taxonomy" id="29808"/>
    <lineage>
        <taxon>Eukaryota</taxon>
        <taxon>Viridiplantae</taxon>
        <taxon>Streptophyta</taxon>
        <taxon>Embryophyta</taxon>
        <taxon>Tracheophyta</taxon>
        <taxon>Spermatophyta</taxon>
        <taxon>Pinopsida</taxon>
        <taxon>Pinidae</taxon>
        <taxon>Conifers II</taxon>
        <taxon>Cupressales</taxon>
        <taxon>Taxaceae</taxon>
        <taxon>Taxus</taxon>
    </lineage>
</organism>
<feature type="compositionally biased region" description="Basic and acidic residues" evidence="7">
    <location>
        <begin position="1283"/>
        <end position="1295"/>
    </location>
</feature>
<evidence type="ECO:0000256" key="4">
    <source>
        <dbReference type="ARBA" id="ARBA00022777"/>
    </source>
</evidence>
<dbReference type="SMART" id="SM00220">
    <property type="entry name" value="S_TKc"/>
    <property type="match status" value="1"/>
</dbReference>
<dbReference type="SMART" id="SM00666">
    <property type="entry name" value="PB1"/>
    <property type="match status" value="1"/>
</dbReference>
<dbReference type="FunFam" id="3.10.20.90:FF:000058">
    <property type="entry name" value="Octicosapeptide/phox/Bem1p domain kinase superfamily protein"/>
    <property type="match status" value="1"/>
</dbReference>
<comment type="caution">
    <text evidence="10">The sequence shown here is derived from an EMBL/GenBank/DDBJ whole genome shotgun (WGS) entry which is preliminary data.</text>
</comment>
<dbReference type="SUPFAM" id="SSF54277">
    <property type="entry name" value="CAD &amp; PB1 domains"/>
    <property type="match status" value="1"/>
</dbReference>
<evidence type="ECO:0000313" key="10">
    <source>
        <dbReference type="EMBL" id="KAH9288567.1"/>
    </source>
</evidence>
<dbReference type="PANTHER" id="PTHR23257">
    <property type="entry name" value="SERINE-THREONINE PROTEIN KINASE"/>
    <property type="match status" value="1"/>
</dbReference>
<feature type="non-terminal residue" evidence="10">
    <location>
        <position position="1555"/>
    </location>
</feature>
<feature type="binding site" evidence="6">
    <location>
        <position position="1346"/>
    </location>
    <ligand>
        <name>ATP</name>
        <dbReference type="ChEBI" id="CHEBI:30616"/>
    </ligand>
</feature>
<evidence type="ECO:0000256" key="1">
    <source>
        <dbReference type="ARBA" id="ARBA00022527"/>
    </source>
</evidence>
<dbReference type="EMBL" id="JAHRHJ020003813">
    <property type="protein sequence ID" value="KAH9288567.1"/>
    <property type="molecule type" value="Genomic_DNA"/>
</dbReference>
<feature type="domain" description="Protein kinase" evidence="8">
    <location>
        <begin position="1319"/>
        <end position="1555"/>
    </location>
</feature>
<protein>
    <recommendedName>
        <fullName evidence="12">Protein kinase domain-containing protein</fullName>
    </recommendedName>
</protein>
<evidence type="ECO:0000256" key="2">
    <source>
        <dbReference type="ARBA" id="ARBA00022679"/>
    </source>
</evidence>
<dbReference type="Gene3D" id="3.10.20.90">
    <property type="entry name" value="Phosphatidylinositol 3-kinase Catalytic Subunit, Chain A, domain 1"/>
    <property type="match status" value="1"/>
</dbReference>
<dbReference type="Gene3D" id="1.10.510.10">
    <property type="entry name" value="Transferase(Phosphotransferase) domain 1"/>
    <property type="match status" value="1"/>
</dbReference>
<dbReference type="SUPFAM" id="SSF56112">
    <property type="entry name" value="Protein kinase-like (PK-like)"/>
    <property type="match status" value="1"/>
</dbReference>
<dbReference type="InterPro" id="IPR017441">
    <property type="entry name" value="Protein_kinase_ATP_BS"/>
</dbReference>
<dbReference type="InterPro" id="IPR053793">
    <property type="entry name" value="PB1-like"/>
</dbReference>
<dbReference type="OMA" id="DFWREAW"/>
<dbReference type="Proteomes" id="UP000824469">
    <property type="component" value="Unassembled WGS sequence"/>
</dbReference>
<feature type="region of interest" description="Disordered" evidence="7">
    <location>
        <begin position="1278"/>
        <end position="1298"/>
    </location>
</feature>
<dbReference type="InterPro" id="IPR000270">
    <property type="entry name" value="PB1_dom"/>
</dbReference>
<keyword evidence="3 6" id="KW-0547">Nucleotide-binding</keyword>
<dbReference type="CDD" id="cd06410">
    <property type="entry name" value="PB1_UP2"/>
    <property type="match status" value="1"/>
</dbReference>
<feature type="domain" description="PB1" evidence="9">
    <location>
        <begin position="223"/>
        <end position="325"/>
    </location>
</feature>
<gene>
    <name evidence="10" type="ORF">KI387_032684</name>
</gene>
<keyword evidence="5 6" id="KW-0067">ATP-binding</keyword>
<dbReference type="PROSITE" id="PS50011">
    <property type="entry name" value="PROTEIN_KINASE_DOM"/>
    <property type="match status" value="1"/>
</dbReference>
<dbReference type="InterPro" id="IPR050167">
    <property type="entry name" value="Ser_Thr_protein_kinase"/>
</dbReference>
<sequence length="1555" mass="172115">MVMPITGQAFLCPSDIVEMDEKVERPAEEYNVSRQVVFRPQPVTSDAFLPTGHGLAYESAFIPTNPRPLIFGKPNGGMRVANYSVQTGEEFALQFAQEASRIRRGVELEQVPLSKINIHEANPYVYEDLTGILGIGRFDSGNDSEISMLGAERGNLSGYEGHCNPAYTDSFQGIQTSRTGNDGGYQLHEGSFSHSARQTRLHHTSYSTHRSYSAPSNDSSQGKVKFMCSFGGKILPRPSDGKLRYVGGETRIITVNKDIAYEELMQKITEVYGQALILKYQLPGEDLDALVSVSSDEDLENMMEEYDKLENNDGFSRLRIFLFTATDNDIAHFDVIVDKRHSKQQYVDAVNGIVESNVRKHSDSIASFSSQHLDNLFGLDVSENQNTARRTQEGLDSLRPQFSKDGTKIVNFPSVVPLSSKPTVTSAAFAIKQPTISAPFSSLPMHVMQTVVTESPIHFIPEQLNFQPYSVALPSEGIHDIDYGRPISSAGFQHEFQHTETGISLDFQHDDFMLLSHSDSMYKGDGRFTDTKVVQPILDLRSDGLHSADLQRIVQFPHPVNQPVWHQFDAEQYNYTPTDYAAHANAGGMHLQQHIQQHIIQNIHLNALQTGNHGTAVSKHADRVHISHDDKVEYPQDSIVSNEPGYTALKRVGSSPHQGGGVQLHVQVEQTHNTPHVDQQYSGTRVPHDNNQFKGDFCPSASPDSSEHLHEQAVYQQAFSCDMSHSEEQFAHQQAISQEEVTKLNERLIRPQALPHVFSDTVLQKHITNSVHPTSEGIPVYQGHHSDSILGTIPSYAGPRTSQESSISILDQGSVDDAESQTVHQDEQISPVFSGWQQGKVTRGSGEGFKEQSVHNSHFHKSLDESDKIVKQKSLEQDDKMHAAMRTRMDQSECSDEDKIAQLSGVNFAKPAVSYGGIESSEVTNTCVSPRLGVSYQACQKTENPEILMPTSCQLKVPIVAEQIVVTGIVTEAIQASQISERINPTSLPRSGPNAQEGKIHNLLEEHTTHHHAGNVHLKLPTVDLRINDERLLETGSNPYLPTAVFESCVSSSTSEIWWDGMKSERDYTVIEASRYAGEPKGNFLDELSHDQLPSVVYNDMNRPQYHPAQLLGNSLIDEDYGHSYPVSGILSSAIIIDDIDSSSAMHAPVSTEEDEVYQKADSLNNNISKGLFQPPSIDQSGRNELDESYANDFPSHLDAVSVALAQVNFHEHLGMEGKGELPIVSQVMAAALNSNFPPASILSGGEWGLVSEDVRADDNISLGKVAEVLDEESIIIQDSDNDEARIEDSDKDEPSSDAAMAEAEAIAHGLQIIKNADLEELRELGSGTFGTVYHGKWRGSDVAIKRIKNSCFMGRPSEQERMRADFWREAWMLAQMHHPNVVAFYGVVPDGPGGTLATVTEYMVNGSLKQVLQRKDRSIDRRKRLLIAMDAAFGMEYLHGKSIVHFDLKCENLLVNMRDPQRPICKVGDLGLSKIKHQTLVSGGVRGTLPWMAPELLNGSSSMVSEKVDVFSFGIVMWELLTGEEPYANMHYGAIIGGIVNNTLRPHVPNWCDP</sequence>
<dbReference type="GO" id="GO:0004674">
    <property type="term" value="F:protein serine/threonine kinase activity"/>
    <property type="evidence" value="ECO:0007669"/>
    <property type="project" value="UniProtKB-KW"/>
</dbReference>
<keyword evidence="4" id="KW-0418">Kinase</keyword>
<evidence type="ECO:0008006" key="12">
    <source>
        <dbReference type="Google" id="ProtNLM"/>
    </source>
</evidence>
<evidence type="ECO:0000256" key="5">
    <source>
        <dbReference type="ARBA" id="ARBA00022840"/>
    </source>
</evidence>
<dbReference type="GO" id="GO:0005737">
    <property type="term" value="C:cytoplasm"/>
    <property type="evidence" value="ECO:0007669"/>
    <property type="project" value="TreeGrafter"/>
</dbReference>
<evidence type="ECO:0000256" key="3">
    <source>
        <dbReference type="ARBA" id="ARBA00022741"/>
    </source>
</evidence>
<dbReference type="InterPro" id="IPR000719">
    <property type="entry name" value="Prot_kinase_dom"/>
</dbReference>
<dbReference type="PROSITE" id="PS00107">
    <property type="entry name" value="PROTEIN_KINASE_ATP"/>
    <property type="match status" value="1"/>
</dbReference>
<keyword evidence="2" id="KW-0808">Transferase</keyword>
<dbReference type="PROSITE" id="PS00108">
    <property type="entry name" value="PROTEIN_KINASE_ST"/>
    <property type="match status" value="1"/>
</dbReference>
<dbReference type="PANTHER" id="PTHR23257:SF797">
    <property type="entry name" value="KINASE SUPERFAMILY WITH OCTICOSAPEPTIDE_PHOX_BEM1P DOMAIN-CONTAINING PROTEIN"/>
    <property type="match status" value="1"/>
</dbReference>
<accession>A0AA38F541</accession>
<evidence type="ECO:0000259" key="9">
    <source>
        <dbReference type="PROSITE" id="PS51745"/>
    </source>
</evidence>
<keyword evidence="11" id="KW-1185">Reference proteome</keyword>
<dbReference type="GO" id="GO:0007165">
    <property type="term" value="P:signal transduction"/>
    <property type="evidence" value="ECO:0007669"/>
    <property type="project" value="TreeGrafter"/>
</dbReference>
<dbReference type="GO" id="GO:0005524">
    <property type="term" value="F:ATP binding"/>
    <property type="evidence" value="ECO:0007669"/>
    <property type="project" value="UniProtKB-UniRule"/>
</dbReference>
<evidence type="ECO:0000256" key="6">
    <source>
        <dbReference type="PROSITE-ProRule" id="PRU10141"/>
    </source>
</evidence>
<dbReference type="InterPro" id="IPR008271">
    <property type="entry name" value="Ser/Thr_kinase_AS"/>
</dbReference>
<evidence type="ECO:0000256" key="7">
    <source>
        <dbReference type="SAM" id="MobiDB-lite"/>
    </source>
</evidence>
<dbReference type="Pfam" id="PF00564">
    <property type="entry name" value="PB1"/>
    <property type="match status" value="1"/>
</dbReference>
<reference evidence="10 11" key="1">
    <citation type="journal article" date="2021" name="Nat. Plants">
        <title>The Taxus genome provides insights into paclitaxel biosynthesis.</title>
        <authorList>
            <person name="Xiong X."/>
            <person name="Gou J."/>
            <person name="Liao Q."/>
            <person name="Li Y."/>
            <person name="Zhou Q."/>
            <person name="Bi G."/>
            <person name="Li C."/>
            <person name="Du R."/>
            <person name="Wang X."/>
            <person name="Sun T."/>
            <person name="Guo L."/>
            <person name="Liang H."/>
            <person name="Lu P."/>
            <person name="Wu Y."/>
            <person name="Zhang Z."/>
            <person name="Ro D.K."/>
            <person name="Shang Y."/>
            <person name="Huang S."/>
            <person name="Yan J."/>
        </authorList>
    </citation>
    <scope>NUCLEOTIDE SEQUENCE [LARGE SCALE GENOMIC DNA]</scope>
    <source>
        <strain evidence="10">Ta-2019</strain>
    </source>
</reference>
<dbReference type="InterPro" id="IPR001245">
    <property type="entry name" value="Ser-Thr/Tyr_kinase_cat_dom"/>
</dbReference>
<dbReference type="InterPro" id="IPR011009">
    <property type="entry name" value="Kinase-like_dom_sf"/>
</dbReference>
<proteinExistence type="predicted"/>
<dbReference type="Gene3D" id="3.30.200.20">
    <property type="entry name" value="Phosphorylase Kinase, domain 1"/>
    <property type="match status" value="1"/>
</dbReference>
<evidence type="ECO:0000313" key="11">
    <source>
        <dbReference type="Proteomes" id="UP000824469"/>
    </source>
</evidence>
<evidence type="ECO:0000259" key="8">
    <source>
        <dbReference type="PROSITE" id="PS50011"/>
    </source>
</evidence>
<keyword evidence="1" id="KW-0723">Serine/threonine-protein kinase</keyword>
<dbReference type="PROSITE" id="PS51745">
    <property type="entry name" value="PB1"/>
    <property type="match status" value="1"/>
</dbReference>
<name>A0AA38F541_TAXCH</name>
<dbReference type="CDD" id="cd13999">
    <property type="entry name" value="STKc_MAP3K-like"/>
    <property type="match status" value="1"/>
</dbReference>